<keyword evidence="2" id="KW-1185">Reference proteome</keyword>
<reference evidence="1 2" key="1">
    <citation type="submission" date="2024-01" db="EMBL/GenBank/DDBJ databases">
        <title>Genome assemblies of Stephania.</title>
        <authorList>
            <person name="Yang L."/>
        </authorList>
    </citation>
    <scope>NUCLEOTIDE SEQUENCE [LARGE SCALE GENOMIC DNA]</scope>
    <source>
        <strain evidence="1">JXDWG</strain>
        <tissue evidence="1">Leaf</tissue>
    </source>
</reference>
<evidence type="ECO:0000313" key="1">
    <source>
        <dbReference type="EMBL" id="KAK9148017.1"/>
    </source>
</evidence>
<evidence type="ECO:0000313" key="2">
    <source>
        <dbReference type="Proteomes" id="UP001419268"/>
    </source>
</evidence>
<accession>A0AAP0K8S2</accession>
<sequence>MLSERRKSGLREMSSLVIHRFVFEGIDEGSLDWALKRVFHFYTESAHLRKSMKIDSDQICLLKSIVSCASWSYVTAQAKLQMRRQELTQTTPDQPVDDEAVYYKVAGECPKGYV</sequence>
<organism evidence="1 2">
    <name type="scientific">Stephania cephalantha</name>
    <dbReference type="NCBI Taxonomy" id="152367"/>
    <lineage>
        <taxon>Eukaryota</taxon>
        <taxon>Viridiplantae</taxon>
        <taxon>Streptophyta</taxon>
        <taxon>Embryophyta</taxon>
        <taxon>Tracheophyta</taxon>
        <taxon>Spermatophyta</taxon>
        <taxon>Magnoliopsida</taxon>
        <taxon>Ranunculales</taxon>
        <taxon>Menispermaceae</taxon>
        <taxon>Menispermoideae</taxon>
        <taxon>Cissampelideae</taxon>
        <taxon>Stephania</taxon>
    </lineage>
</organism>
<dbReference type="Proteomes" id="UP001419268">
    <property type="component" value="Unassembled WGS sequence"/>
</dbReference>
<dbReference type="AlphaFoldDB" id="A0AAP0K8S2"/>
<comment type="caution">
    <text evidence="1">The sequence shown here is derived from an EMBL/GenBank/DDBJ whole genome shotgun (WGS) entry which is preliminary data.</text>
</comment>
<name>A0AAP0K8S2_9MAGN</name>
<gene>
    <name evidence="1" type="ORF">Scep_006774</name>
</gene>
<dbReference type="EMBL" id="JBBNAG010000003">
    <property type="protein sequence ID" value="KAK9148017.1"/>
    <property type="molecule type" value="Genomic_DNA"/>
</dbReference>
<protein>
    <submittedName>
        <fullName evidence="1">Uncharacterized protein</fullName>
    </submittedName>
</protein>
<proteinExistence type="predicted"/>